<dbReference type="Proteomes" id="UP000176944">
    <property type="component" value="Chromosome"/>
</dbReference>
<dbReference type="PANTHER" id="PTHR36172:SF1">
    <property type="entry name" value="RESOLVASE-RELATED"/>
    <property type="match status" value="1"/>
</dbReference>
<dbReference type="Pfam" id="PF00239">
    <property type="entry name" value="Resolvase"/>
    <property type="match status" value="1"/>
</dbReference>
<dbReference type="PANTHER" id="PTHR36172">
    <property type="match status" value="1"/>
</dbReference>
<keyword evidence="1" id="KW-0229">DNA integration</keyword>
<evidence type="ECO:0000256" key="1">
    <source>
        <dbReference type="ARBA" id="ARBA00022908"/>
    </source>
</evidence>
<organism evidence="7">
    <name type="scientific">Moorena producens (strain JHB)</name>
    <dbReference type="NCBI Taxonomy" id="1454205"/>
    <lineage>
        <taxon>Bacteria</taxon>
        <taxon>Bacillati</taxon>
        <taxon>Cyanobacteriota</taxon>
        <taxon>Cyanophyceae</taxon>
        <taxon>Coleofasciculales</taxon>
        <taxon>Coleofasciculaceae</taxon>
        <taxon>Moorena</taxon>
    </lineage>
</organism>
<evidence type="ECO:0000313" key="7">
    <source>
        <dbReference type="EMBL" id="WAN68988.1"/>
    </source>
</evidence>
<name>A0A9Q9UVM6_MOOP1</name>
<dbReference type="AlphaFoldDB" id="A0A9Q9UVM6"/>
<dbReference type="Gene3D" id="1.10.287.2170">
    <property type="match status" value="1"/>
</dbReference>
<reference evidence="7" key="1">
    <citation type="journal article" date="2017" name="Proc. Natl. Acad. Sci. U.S.A.">
        <title>Comparative genomics uncovers the prolific and distinctive metabolic potential of the cyanobacterial genus Moorea.</title>
        <authorList>
            <person name="Leao T."/>
            <person name="Castelao G."/>
            <person name="Korobeynikov A."/>
            <person name="Monroe E.A."/>
            <person name="Podell S."/>
            <person name="Glukhov E."/>
            <person name="Allen E.E."/>
            <person name="Gerwick W.H."/>
            <person name="Gerwick L."/>
        </authorList>
    </citation>
    <scope>NUCLEOTIDE SEQUENCE</scope>
    <source>
        <strain evidence="7">JHB</strain>
    </source>
</reference>
<dbReference type="InterPro" id="IPR006119">
    <property type="entry name" value="Resolv_N"/>
</dbReference>
<evidence type="ECO:0000256" key="2">
    <source>
        <dbReference type="ARBA" id="ARBA00023125"/>
    </source>
</evidence>
<dbReference type="SUPFAM" id="SSF46955">
    <property type="entry name" value="Putative DNA-binding domain"/>
    <property type="match status" value="1"/>
</dbReference>
<dbReference type="NCBIfam" id="NF033518">
    <property type="entry name" value="transpos_IS607"/>
    <property type="match status" value="1"/>
</dbReference>
<feature type="domain" description="Resolvase/invertase-type recombinase catalytic" evidence="6">
    <location>
        <begin position="61"/>
        <end position="143"/>
    </location>
</feature>
<dbReference type="InterPro" id="IPR051491">
    <property type="entry name" value="Recombinase/Transposase-rel"/>
</dbReference>
<keyword evidence="3" id="KW-0233">DNA recombination</keyword>
<dbReference type="InterPro" id="IPR048046">
    <property type="entry name" value="Transpos_IS607"/>
</dbReference>
<dbReference type="GO" id="GO:0015074">
    <property type="term" value="P:DNA integration"/>
    <property type="evidence" value="ECO:0007669"/>
    <property type="project" value="UniProtKB-KW"/>
</dbReference>
<reference evidence="7" key="2">
    <citation type="submission" date="2022-10" db="EMBL/GenBank/DDBJ databases">
        <authorList>
            <person name="Ngo T.-E."/>
        </authorList>
    </citation>
    <scope>NUCLEOTIDE SEQUENCE</scope>
    <source>
        <strain evidence="7">JHB</strain>
    </source>
</reference>
<dbReference type="EMBL" id="CP017708">
    <property type="protein sequence ID" value="WAN68988.1"/>
    <property type="molecule type" value="Genomic_DNA"/>
</dbReference>
<keyword evidence="2" id="KW-0238">DNA-binding</keyword>
<feature type="active site" description="O-(5'-phospho-DNA)-serine intermediate" evidence="4 5">
    <location>
        <position position="69"/>
    </location>
</feature>
<dbReference type="GO" id="GO:0000150">
    <property type="term" value="F:DNA strand exchange activity"/>
    <property type="evidence" value="ECO:0007669"/>
    <property type="project" value="InterPro"/>
</dbReference>
<dbReference type="Gene3D" id="3.40.50.1390">
    <property type="entry name" value="Resolvase, N-terminal catalytic domain"/>
    <property type="match status" value="1"/>
</dbReference>
<sequence length="205" mass="22716">MALIPLRKAVELTGLSKNTLRKYADDGTIKCEKTPGGTRLFDVESLLTFGRSSASTRSGQSTICYCRVSSTKQRDDLARQVAYMHSLFPQAEIIFDIGSGLNYKRKGLRAILERVVRGDQLTIVVACRDRLTRFGFELIEYLVGINGGKILVLDQPENCPESELTADLLSIIHVFSCRVHGFRKYGSKIKKDPDIPGCGAKDDSP</sequence>
<accession>A0A9Q9UVM6</accession>
<dbReference type="PROSITE" id="PS51736">
    <property type="entry name" value="RECOMBINASES_3"/>
    <property type="match status" value="1"/>
</dbReference>
<dbReference type="PROSITE" id="PS00397">
    <property type="entry name" value="RECOMBINASES_1"/>
    <property type="match status" value="1"/>
</dbReference>
<evidence type="ECO:0000256" key="5">
    <source>
        <dbReference type="PROSITE-ProRule" id="PRU10137"/>
    </source>
</evidence>
<evidence type="ECO:0000256" key="4">
    <source>
        <dbReference type="PIRSR" id="PIRSR606118-50"/>
    </source>
</evidence>
<gene>
    <name evidence="7" type="ORF">BJP36_42255</name>
</gene>
<dbReference type="SMART" id="SM00857">
    <property type="entry name" value="Resolvase"/>
    <property type="match status" value="1"/>
</dbReference>
<evidence type="ECO:0000256" key="3">
    <source>
        <dbReference type="ARBA" id="ARBA00023172"/>
    </source>
</evidence>
<evidence type="ECO:0000259" key="6">
    <source>
        <dbReference type="PROSITE" id="PS51736"/>
    </source>
</evidence>
<dbReference type="Gene3D" id="1.10.1660.10">
    <property type="match status" value="1"/>
</dbReference>
<dbReference type="InterPro" id="IPR036162">
    <property type="entry name" value="Resolvase-like_N_sf"/>
</dbReference>
<dbReference type="GO" id="GO:0003677">
    <property type="term" value="F:DNA binding"/>
    <property type="evidence" value="ECO:0007669"/>
    <property type="project" value="UniProtKB-KW"/>
</dbReference>
<proteinExistence type="predicted"/>
<dbReference type="SUPFAM" id="SSF53041">
    <property type="entry name" value="Resolvase-like"/>
    <property type="match status" value="1"/>
</dbReference>
<protein>
    <submittedName>
        <fullName evidence="7">IS607 family transposase</fullName>
    </submittedName>
</protein>
<dbReference type="InterPro" id="IPR009061">
    <property type="entry name" value="DNA-bd_dom_put_sf"/>
</dbReference>
<dbReference type="InterPro" id="IPR006118">
    <property type="entry name" value="Recombinase_CS"/>
</dbReference>